<evidence type="ECO:0000313" key="11">
    <source>
        <dbReference type="EMBL" id="KAB8071223.1"/>
    </source>
</evidence>
<dbReference type="AlphaFoldDB" id="A0A5N5WRN2"/>
<evidence type="ECO:0000256" key="2">
    <source>
        <dbReference type="ARBA" id="ARBA00010617"/>
    </source>
</evidence>
<dbReference type="PANTHER" id="PTHR46206:SF2">
    <property type="entry name" value="CYTOCHROME P450 MONOOXYGENASE AUSG-RELATED"/>
    <property type="match status" value="1"/>
</dbReference>
<protein>
    <submittedName>
        <fullName evidence="11">Cytochrome P450</fullName>
    </submittedName>
</protein>
<dbReference type="Gene3D" id="1.10.630.10">
    <property type="entry name" value="Cytochrome P450"/>
    <property type="match status" value="1"/>
</dbReference>
<evidence type="ECO:0000256" key="4">
    <source>
        <dbReference type="ARBA" id="ARBA00022723"/>
    </source>
</evidence>
<keyword evidence="5 9" id="KW-0560">Oxidoreductase</keyword>
<keyword evidence="10" id="KW-1133">Transmembrane helix</keyword>
<dbReference type="PROSITE" id="PS00086">
    <property type="entry name" value="CYTOCHROME_P450"/>
    <property type="match status" value="1"/>
</dbReference>
<evidence type="ECO:0000256" key="6">
    <source>
        <dbReference type="ARBA" id="ARBA00023004"/>
    </source>
</evidence>
<comment type="similarity">
    <text evidence="2 9">Belongs to the cytochrome P450 family.</text>
</comment>
<reference evidence="11 12" key="1">
    <citation type="submission" date="2019-04" db="EMBL/GenBank/DDBJ databases">
        <title>Friends and foes A comparative genomics study of 23 Aspergillus species from section Flavi.</title>
        <authorList>
            <consortium name="DOE Joint Genome Institute"/>
            <person name="Kjaerbolling I."/>
            <person name="Vesth T."/>
            <person name="Frisvad J.C."/>
            <person name="Nybo J.L."/>
            <person name="Theobald S."/>
            <person name="Kildgaard S."/>
            <person name="Isbrandt T."/>
            <person name="Kuo A."/>
            <person name="Sato A."/>
            <person name="Lyhne E.K."/>
            <person name="Kogle M.E."/>
            <person name="Wiebenga A."/>
            <person name="Kun R.S."/>
            <person name="Lubbers R.J."/>
            <person name="Makela M.R."/>
            <person name="Barry K."/>
            <person name="Chovatia M."/>
            <person name="Clum A."/>
            <person name="Daum C."/>
            <person name="Haridas S."/>
            <person name="He G."/>
            <person name="LaButti K."/>
            <person name="Lipzen A."/>
            <person name="Mondo S."/>
            <person name="Riley R."/>
            <person name="Salamov A."/>
            <person name="Simmons B.A."/>
            <person name="Magnuson J.K."/>
            <person name="Henrissat B."/>
            <person name="Mortensen U.H."/>
            <person name="Larsen T.O."/>
            <person name="Devries R.P."/>
            <person name="Grigoriev I.V."/>
            <person name="Machida M."/>
            <person name="Baker S.E."/>
            <person name="Andersen M.R."/>
        </authorList>
    </citation>
    <scope>NUCLEOTIDE SEQUENCE [LARGE SCALE GENOMIC DNA]</scope>
    <source>
        <strain evidence="11 12">CBS 151.66</strain>
    </source>
</reference>
<feature type="transmembrane region" description="Helical" evidence="10">
    <location>
        <begin position="20"/>
        <end position="39"/>
    </location>
</feature>
<feature type="binding site" description="axial binding residue" evidence="8">
    <location>
        <position position="459"/>
    </location>
    <ligand>
        <name>heme</name>
        <dbReference type="ChEBI" id="CHEBI:30413"/>
    </ligand>
    <ligandPart>
        <name>Fe</name>
        <dbReference type="ChEBI" id="CHEBI:18248"/>
    </ligandPart>
</feature>
<evidence type="ECO:0000256" key="9">
    <source>
        <dbReference type="RuleBase" id="RU000461"/>
    </source>
</evidence>
<dbReference type="GO" id="GO:0016705">
    <property type="term" value="F:oxidoreductase activity, acting on paired donors, with incorporation or reduction of molecular oxygen"/>
    <property type="evidence" value="ECO:0007669"/>
    <property type="project" value="InterPro"/>
</dbReference>
<dbReference type="GO" id="GO:0004497">
    <property type="term" value="F:monooxygenase activity"/>
    <property type="evidence" value="ECO:0007669"/>
    <property type="project" value="UniProtKB-KW"/>
</dbReference>
<dbReference type="InterPro" id="IPR036396">
    <property type="entry name" value="Cyt_P450_sf"/>
</dbReference>
<dbReference type="GO" id="GO:0005506">
    <property type="term" value="F:iron ion binding"/>
    <property type="evidence" value="ECO:0007669"/>
    <property type="project" value="InterPro"/>
</dbReference>
<accession>A0A5N5WRN2</accession>
<sequence length="520" mass="59003">MDLLRKFSGPLVSTNMEPALFSSIAFCFILVILVNQVLYPSSKSSPFPTINGRGFLELNDRRILTDFVMNAQGLMQRGLSKYDIFQMLTSIGPMTILHPKYTNEIYKNKRLNFMAVLAKEMFPTYPGFDLFREGTDGSTVLQDAVKFGSTRCLSRSTQFMSEEAGILLKKAWGDEPEWHDVTAKSSVHDIIGHISALLFYGPELSNNKEWLEVTEEYTSTGFLAARELRLWPQVLQPFIHWFLPSCRRLRYLARRTRGLIQPVIAARQRENARRASEGQDLLTYDDAIEWTERAAKGRPYDAAMSPLLFSINALHTTTDLLTQVLLDLSTQPHLIEALRQEFITVIPQQNGWKNTSISQLVLMDSVIKESQRLKPTESILMRRYAMHDITLADGTQIPRGTVLGIPIFGMRDPEIYPDPDTYDGYRFMKMREQPGFKGVSQLVETSPMHLGFGHGIHACPGRFLAATQVKIVLSHMVMKYDFKLAGTLEPKIQSVGIELISDSEATLAVRRRKEQMILGL</sequence>
<dbReference type="Proteomes" id="UP000326565">
    <property type="component" value="Unassembled WGS sequence"/>
</dbReference>
<keyword evidence="10" id="KW-0812">Transmembrane</keyword>
<dbReference type="SUPFAM" id="SSF48264">
    <property type="entry name" value="Cytochrome P450"/>
    <property type="match status" value="1"/>
</dbReference>
<evidence type="ECO:0000256" key="1">
    <source>
        <dbReference type="ARBA" id="ARBA00001971"/>
    </source>
</evidence>
<proteinExistence type="inferred from homology"/>
<evidence type="ECO:0000256" key="7">
    <source>
        <dbReference type="ARBA" id="ARBA00023033"/>
    </source>
</evidence>
<dbReference type="GO" id="GO:0019748">
    <property type="term" value="P:secondary metabolic process"/>
    <property type="evidence" value="ECO:0007669"/>
    <property type="project" value="UniProtKB-ARBA"/>
</dbReference>
<keyword evidence="3 8" id="KW-0349">Heme</keyword>
<evidence type="ECO:0000256" key="5">
    <source>
        <dbReference type="ARBA" id="ARBA00023002"/>
    </source>
</evidence>
<gene>
    <name evidence="11" type="ORF">BDV29DRAFT_197579</name>
</gene>
<dbReference type="InterPro" id="IPR002403">
    <property type="entry name" value="Cyt_P450_E_grp-IV"/>
</dbReference>
<dbReference type="CDD" id="cd11041">
    <property type="entry name" value="CYP503A1-like"/>
    <property type="match status" value="1"/>
</dbReference>
<dbReference type="EMBL" id="ML732279">
    <property type="protein sequence ID" value="KAB8071223.1"/>
    <property type="molecule type" value="Genomic_DNA"/>
</dbReference>
<dbReference type="PANTHER" id="PTHR46206">
    <property type="entry name" value="CYTOCHROME P450"/>
    <property type="match status" value="1"/>
</dbReference>
<name>A0A5N5WRN2_9EURO</name>
<dbReference type="Pfam" id="PF00067">
    <property type="entry name" value="p450"/>
    <property type="match status" value="1"/>
</dbReference>
<keyword evidence="4 8" id="KW-0479">Metal-binding</keyword>
<keyword evidence="7 9" id="KW-0503">Monooxygenase</keyword>
<dbReference type="OrthoDB" id="1844152at2759"/>
<keyword evidence="10" id="KW-0472">Membrane</keyword>
<dbReference type="GO" id="GO:0020037">
    <property type="term" value="F:heme binding"/>
    <property type="evidence" value="ECO:0007669"/>
    <property type="project" value="InterPro"/>
</dbReference>
<keyword evidence="6 8" id="KW-0408">Iron</keyword>
<organism evidence="11 12">
    <name type="scientific">Aspergillus leporis</name>
    <dbReference type="NCBI Taxonomy" id="41062"/>
    <lineage>
        <taxon>Eukaryota</taxon>
        <taxon>Fungi</taxon>
        <taxon>Dikarya</taxon>
        <taxon>Ascomycota</taxon>
        <taxon>Pezizomycotina</taxon>
        <taxon>Eurotiomycetes</taxon>
        <taxon>Eurotiomycetidae</taxon>
        <taxon>Eurotiales</taxon>
        <taxon>Aspergillaceae</taxon>
        <taxon>Aspergillus</taxon>
        <taxon>Aspergillus subgen. Circumdati</taxon>
    </lineage>
</organism>
<dbReference type="InterPro" id="IPR017972">
    <property type="entry name" value="Cyt_P450_CS"/>
</dbReference>
<evidence type="ECO:0000256" key="8">
    <source>
        <dbReference type="PIRSR" id="PIRSR602403-1"/>
    </source>
</evidence>
<evidence type="ECO:0000256" key="10">
    <source>
        <dbReference type="SAM" id="Phobius"/>
    </source>
</evidence>
<evidence type="ECO:0000313" key="12">
    <source>
        <dbReference type="Proteomes" id="UP000326565"/>
    </source>
</evidence>
<evidence type="ECO:0000256" key="3">
    <source>
        <dbReference type="ARBA" id="ARBA00022617"/>
    </source>
</evidence>
<dbReference type="PRINTS" id="PR00465">
    <property type="entry name" value="EP450IV"/>
</dbReference>
<keyword evidence="12" id="KW-1185">Reference proteome</keyword>
<comment type="cofactor">
    <cofactor evidence="1 8">
        <name>heme</name>
        <dbReference type="ChEBI" id="CHEBI:30413"/>
    </cofactor>
</comment>
<dbReference type="InterPro" id="IPR001128">
    <property type="entry name" value="Cyt_P450"/>
</dbReference>